<dbReference type="OrthoDB" id="1001832at2759"/>
<dbReference type="AlphaFoldDB" id="A0A9J5ZFU1"/>
<keyword evidence="2" id="KW-1185">Reference proteome</keyword>
<dbReference type="Proteomes" id="UP000824120">
    <property type="component" value="Chromosome 4"/>
</dbReference>
<proteinExistence type="predicted"/>
<name>A0A9J5ZFU1_SOLCO</name>
<comment type="caution">
    <text evidence="1">The sequence shown here is derived from an EMBL/GenBank/DDBJ whole genome shotgun (WGS) entry which is preliminary data.</text>
</comment>
<evidence type="ECO:0000313" key="1">
    <source>
        <dbReference type="EMBL" id="KAG5610831.1"/>
    </source>
</evidence>
<gene>
    <name evidence="1" type="ORF">H5410_022112</name>
</gene>
<accession>A0A9J5ZFU1</accession>
<organism evidence="1 2">
    <name type="scientific">Solanum commersonii</name>
    <name type="common">Commerson's wild potato</name>
    <name type="synonym">Commerson's nightshade</name>
    <dbReference type="NCBI Taxonomy" id="4109"/>
    <lineage>
        <taxon>Eukaryota</taxon>
        <taxon>Viridiplantae</taxon>
        <taxon>Streptophyta</taxon>
        <taxon>Embryophyta</taxon>
        <taxon>Tracheophyta</taxon>
        <taxon>Spermatophyta</taxon>
        <taxon>Magnoliopsida</taxon>
        <taxon>eudicotyledons</taxon>
        <taxon>Gunneridae</taxon>
        <taxon>Pentapetalae</taxon>
        <taxon>asterids</taxon>
        <taxon>lamiids</taxon>
        <taxon>Solanales</taxon>
        <taxon>Solanaceae</taxon>
        <taxon>Solanoideae</taxon>
        <taxon>Solaneae</taxon>
        <taxon>Solanum</taxon>
    </lineage>
</organism>
<dbReference type="EMBL" id="JACXVP010000004">
    <property type="protein sequence ID" value="KAG5610831.1"/>
    <property type="molecule type" value="Genomic_DNA"/>
</dbReference>
<sequence>MEYRDLRQHFSRNSHVRRVKKSSGKKIAGMEWFKEEERNKKFFHTIVKGRRSRLQVNKIQNEGGEWLEDQEDIEGEAVDFYNKQFTM</sequence>
<protein>
    <submittedName>
        <fullName evidence="1">Uncharacterized protein</fullName>
    </submittedName>
</protein>
<reference evidence="1 2" key="1">
    <citation type="submission" date="2020-09" db="EMBL/GenBank/DDBJ databases">
        <title>De no assembly of potato wild relative species, Solanum commersonii.</title>
        <authorList>
            <person name="Cho K."/>
        </authorList>
    </citation>
    <scope>NUCLEOTIDE SEQUENCE [LARGE SCALE GENOMIC DNA]</scope>
    <source>
        <strain evidence="1">LZ3.2</strain>
        <tissue evidence="1">Leaf</tissue>
    </source>
</reference>
<evidence type="ECO:0000313" key="2">
    <source>
        <dbReference type="Proteomes" id="UP000824120"/>
    </source>
</evidence>